<evidence type="ECO:0000313" key="5">
    <source>
        <dbReference type="EMBL" id="EGB07940.1"/>
    </source>
</evidence>
<feature type="domain" description="EF-hand" evidence="4">
    <location>
        <begin position="57"/>
        <end position="81"/>
    </location>
</feature>
<keyword evidence="6" id="KW-1185">Reference proteome</keyword>
<organism evidence="6">
    <name type="scientific">Aureococcus anophagefferens</name>
    <name type="common">Harmful bloom alga</name>
    <dbReference type="NCBI Taxonomy" id="44056"/>
    <lineage>
        <taxon>Eukaryota</taxon>
        <taxon>Sar</taxon>
        <taxon>Stramenopiles</taxon>
        <taxon>Ochrophyta</taxon>
        <taxon>Pelagophyceae</taxon>
        <taxon>Pelagomonadales</taxon>
        <taxon>Pelagomonadaceae</taxon>
        <taxon>Aureococcus</taxon>
    </lineage>
</organism>
<dbReference type="PROSITE" id="PS00018">
    <property type="entry name" value="EF_HAND_1"/>
    <property type="match status" value="3"/>
</dbReference>
<sequence>MVPQGRQSKTHLSATEISHARDAFLKFDRNGDGEIDVHEAAAGLGVSFDDAKVLVMAVDEDDSGTVSFSEFLMMLCLRGHGVHGAWGAIRHYSECFARLDRDGDGEVDSREILAGMHVMGLKATAAEVEKLMDQFDDDGGGKLNLCEFLMMLSAK</sequence>
<evidence type="ECO:0000313" key="6">
    <source>
        <dbReference type="Proteomes" id="UP000002729"/>
    </source>
</evidence>
<protein>
    <recommendedName>
        <fullName evidence="1">Calmodulin</fullName>
    </recommendedName>
</protein>
<keyword evidence="2" id="KW-0677">Repeat</keyword>
<name>F0YAJ0_AURAN</name>
<dbReference type="InterPro" id="IPR002048">
    <property type="entry name" value="EF_hand_dom"/>
</dbReference>
<evidence type="ECO:0000256" key="3">
    <source>
        <dbReference type="ARBA" id="ARBA00022837"/>
    </source>
</evidence>
<feature type="domain" description="EF-hand" evidence="4">
    <location>
        <begin position="123"/>
        <end position="155"/>
    </location>
</feature>
<dbReference type="SMART" id="SM00054">
    <property type="entry name" value="EFh"/>
    <property type="match status" value="4"/>
</dbReference>
<feature type="domain" description="EF-hand" evidence="4">
    <location>
        <begin position="15"/>
        <end position="50"/>
    </location>
</feature>
<dbReference type="InParanoid" id="F0YAJ0"/>
<dbReference type="Proteomes" id="UP000002729">
    <property type="component" value="Unassembled WGS sequence"/>
</dbReference>
<evidence type="ECO:0000256" key="2">
    <source>
        <dbReference type="ARBA" id="ARBA00022737"/>
    </source>
</evidence>
<dbReference type="SUPFAM" id="SSF47473">
    <property type="entry name" value="EF-hand"/>
    <property type="match status" value="1"/>
</dbReference>
<dbReference type="Gene3D" id="1.10.238.10">
    <property type="entry name" value="EF-hand"/>
    <property type="match status" value="2"/>
</dbReference>
<dbReference type="Pfam" id="PF13499">
    <property type="entry name" value="EF-hand_7"/>
    <property type="match status" value="2"/>
</dbReference>
<dbReference type="RefSeq" id="XP_009037313.1">
    <property type="nucleotide sequence ID" value="XM_009039065.1"/>
</dbReference>
<dbReference type="eggNOG" id="KOG0027">
    <property type="taxonomic scope" value="Eukaryota"/>
</dbReference>
<evidence type="ECO:0000259" key="4">
    <source>
        <dbReference type="PROSITE" id="PS50222"/>
    </source>
</evidence>
<dbReference type="KEGG" id="aaf:AURANDRAFT_26961"/>
<dbReference type="PANTHER" id="PTHR23048:SF0">
    <property type="entry name" value="CALMODULIN LIKE 3"/>
    <property type="match status" value="1"/>
</dbReference>
<dbReference type="GeneID" id="20220279"/>
<dbReference type="GO" id="GO:0016460">
    <property type="term" value="C:myosin II complex"/>
    <property type="evidence" value="ECO:0007669"/>
    <property type="project" value="TreeGrafter"/>
</dbReference>
<dbReference type="PANTHER" id="PTHR23048">
    <property type="entry name" value="MYOSIN LIGHT CHAIN 1, 3"/>
    <property type="match status" value="1"/>
</dbReference>
<feature type="non-terminal residue" evidence="5">
    <location>
        <position position="155"/>
    </location>
</feature>
<dbReference type="GO" id="GO:0005509">
    <property type="term" value="F:calcium ion binding"/>
    <property type="evidence" value="ECO:0007669"/>
    <property type="project" value="InterPro"/>
</dbReference>
<gene>
    <name evidence="5" type="ORF">AURANDRAFT_26961</name>
</gene>
<proteinExistence type="predicted"/>
<dbReference type="InterPro" id="IPR050230">
    <property type="entry name" value="CALM/Myosin/TropC-like"/>
</dbReference>
<dbReference type="PROSITE" id="PS50222">
    <property type="entry name" value="EF_HAND_2"/>
    <property type="match status" value="4"/>
</dbReference>
<reference evidence="5 6" key="1">
    <citation type="journal article" date="2011" name="Proc. Natl. Acad. Sci. U.S.A.">
        <title>Niche of harmful alga Aureococcus anophagefferens revealed through ecogenomics.</title>
        <authorList>
            <person name="Gobler C.J."/>
            <person name="Berry D.L."/>
            <person name="Dyhrman S.T."/>
            <person name="Wilhelm S.W."/>
            <person name="Salamov A."/>
            <person name="Lobanov A.V."/>
            <person name="Zhang Y."/>
            <person name="Collier J.L."/>
            <person name="Wurch L.L."/>
            <person name="Kustka A.B."/>
            <person name="Dill B.D."/>
            <person name="Shah M."/>
            <person name="VerBerkmoes N.C."/>
            <person name="Kuo A."/>
            <person name="Terry A."/>
            <person name="Pangilinan J."/>
            <person name="Lindquist E.A."/>
            <person name="Lucas S."/>
            <person name="Paulsen I.T."/>
            <person name="Hattenrath-Lehmann T.K."/>
            <person name="Talmage S.C."/>
            <person name="Walker E.A."/>
            <person name="Koch F."/>
            <person name="Burson A.M."/>
            <person name="Marcoval M.A."/>
            <person name="Tang Y.Z."/>
            <person name="Lecleir G.R."/>
            <person name="Coyne K.J."/>
            <person name="Berg G.M."/>
            <person name="Bertrand E.M."/>
            <person name="Saito M.A."/>
            <person name="Gladyshev V.N."/>
            <person name="Grigoriev I.V."/>
        </authorList>
    </citation>
    <scope>NUCLEOTIDE SEQUENCE [LARGE SCALE GENOMIC DNA]</scope>
    <source>
        <strain evidence="6">CCMP 1984</strain>
    </source>
</reference>
<keyword evidence="3" id="KW-0106">Calcium</keyword>
<feature type="domain" description="EF-hand" evidence="4">
    <location>
        <begin position="87"/>
        <end position="122"/>
    </location>
</feature>
<dbReference type="AlphaFoldDB" id="F0YAJ0"/>
<accession>F0YAJ0</accession>
<dbReference type="InterPro" id="IPR011992">
    <property type="entry name" value="EF-hand-dom_pair"/>
</dbReference>
<evidence type="ECO:0000256" key="1">
    <source>
        <dbReference type="ARBA" id="ARBA00020786"/>
    </source>
</evidence>
<dbReference type="EMBL" id="GL833129">
    <property type="protein sequence ID" value="EGB07940.1"/>
    <property type="molecule type" value="Genomic_DNA"/>
</dbReference>
<dbReference type="FunFam" id="1.10.238.10:FF:000003">
    <property type="entry name" value="Calmodulin A"/>
    <property type="match status" value="1"/>
</dbReference>
<dbReference type="OrthoDB" id="26525at2759"/>
<dbReference type="InterPro" id="IPR018247">
    <property type="entry name" value="EF_Hand_1_Ca_BS"/>
</dbReference>